<accession>A0A8J7K5X7</accession>
<dbReference type="InterPro" id="IPR029063">
    <property type="entry name" value="SAM-dependent_MTases_sf"/>
</dbReference>
<dbReference type="SUPFAM" id="SSF53335">
    <property type="entry name" value="S-adenosyl-L-methionine-dependent methyltransferases"/>
    <property type="match status" value="1"/>
</dbReference>
<dbReference type="AlphaFoldDB" id="A0A8J7K5X7"/>
<organism evidence="1 2">
    <name type="scientific">Plectonema cf. radiosum LEGE 06105</name>
    <dbReference type="NCBI Taxonomy" id="945769"/>
    <lineage>
        <taxon>Bacteria</taxon>
        <taxon>Bacillati</taxon>
        <taxon>Cyanobacteriota</taxon>
        <taxon>Cyanophyceae</taxon>
        <taxon>Oscillatoriophycideae</taxon>
        <taxon>Oscillatoriales</taxon>
        <taxon>Microcoleaceae</taxon>
        <taxon>Plectonema</taxon>
    </lineage>
</organism>
<keyword evidence="1" id="KW-0808">Transferase</keyword>
<evidence type="ECO:0000313" key="1">
    <source>
        <dbReference type="EMBL" id="MBE9215337.1"/>
    </source>
</evidence>
<gene>
    <name evidence="1" type="ORF">IQ247_22180</name>
</gene>
<keyword evidence="1" id="KW-0489">Methyltransferase</keyword>
<dbReference type="Gene3D" id="3.40.50.150">
    <property type="entry name" value="Vaccinia Virus protein VP39"/>
    <property type="match status" value="1"/>
</dbReference>
<dbReference type="RefSeq" id="WP_193923389.1">
    <property type="nucleotide sequence ID" value="NZ_JADEWL010000096.1"/>
</dbReference>
<dbReference type="PANTHER" id="PTHR43667">
    <property type="entry name" value="CYCLOPROPANE-FATTY-ACYL-PHOSPHOLIPID SYNTHASE"/>
    <property type="match status" value="1"/>
</dbReference>
<dbReference type="CDD" id="cd02440">
    <property type="entry name" value="AdoMet_MTases"/>
    <property type="match status" value="1"/>
</dbReference>
<dbReference type="InterPro" id="IPR050723">
    <property type="entry name" value="CFA/CMAS"/>
</dbReference>
<dbReference type="GO" id="GO:0008168">
    <property type="term" value="F:methyltransferase activity"/>
    <property type="evidence" value="ECO:0007669"/>
    <property type="project" value="UniProtKB-KW"/>
</dbReference>
<evidence type="ECO:0000313" key="2">
    <source>
        <dbReference type="Proteomes" id="UP000620559"/>
    </source>
</evidence>
<dbReference type="GO" id="GO:0032259">
    <property type="term" value="P:methylation"/>
    <property type="evidence" value="ECO:0007669"/>
    <property type="project" value="UniProtKB-KW"/>
</dbReference>
<proteinExistence type="predicted"/>
<dbReference type="Proteomes" id="UP000620559">
    <property type="component" value="Unassembled WGS sequence"/>
</dbReference>
<dbReference type="Pfam" id="PF02353">
    <property type="entry name" value="CMAS"/>
    <property type="match status" value="1"/>
</dbReference>
<name>A0A8J7K5X7_9CYAN</name>
<sequence length="376" mass="43164">MTSSIPNNTQRHTPLVGDVTNKSGISYQVSRTAIAGFNAIVMTGAEAYINGLKISEQVLKSLLNLSMLCSYKYFPSLLVPYEWLLLQTDRLAEGSQELMNIQYNLPEEMFSLMLKETELLYPKYSMALWEKGASSLEQAQMHMLDDLIEKAGIQDGDKILDLGCGWGSASNYILSRFPHAQVTALNLSHEQCEYIRKKMQDPNSYLSSDRFTLYEKDFNDIDLGTKFDQIITIGVFEHIGNLTKSFQKLASLLKDDGKVLVHIITTKLPYNITHPFINKYIFPNMRVWSYDVIPLINTNLKTINQWYLNGANYSKTLRNWLMNFDQNQAKVKDLNYGMNYDKFCRMWRLYLLLCISYFDGCDGEILGNGQYLLVHA</sequence>
<comment type="caution">
    <text evidence="1">The sequence shown here is derived from an EMBL/GenBank/DDBJ whole genome shotgun (WGS) entry which is preliminary data.</text>
</comment>
<dbReference type="EMBL" id="JADEWL010000096">
    <property type="protein sequence ID" value="MBE9215337.1"/>
    <property type="molecule type" value="Genomic_DNA"/>
</dbReference>
<reference evidence="1" key="1">
    <citation type="submission" date="2020-10" db="EMBL/GenBank/DDBJ databases">
        <authorList>
            <person name="Castelo-Branco R."/>
            <person name="Eusebio N."/>
            <person name="Adriana R."/>
            <person name="Vieira A."/>
            <person name="Brugerolle De Fraissinette N."/>
            <person name="Rezende De Castro R."/>
            <person name="Schneider M.P."/>
            <person name="Vasconcelos V."/>
            <person name="Leao P.N."/>
        </authorList>
    </citation>
    <scope>NUCLEOTIDE SEQUENCE</scope>
    <source>
        <strain evidence="1">LEGE 06105</strain>
    </source>
</reference>
<keyword evidence="2" id="KW-1185">Reference proteome</keyword>
<dbReference type="PANTHER" id="PTHR43667:SF2">
    <property type="entry name" value="FATTY ACID C-METHYL TRANSFERASE"/>
    <property type="match status" value="1"/>
</dbReference>
<protein>
    <submittedName>
        <fullName evidence="1">Class I SAM-dependent methyltransferase</fullName>
    </submittedName>
</protein>